<dbReference type="Proteomes" id="UP000326789">
    <property type="component" value="Unassembled WGS sequence"/>
</dbReference>
<dbReference type="Pfam" id="PF22262">
    <property type="entry name" value="DUF6950"/>
    <property type="match status" value="1"/>
</dbReference>
<dbReference type="RefSeq" id="WP_150873175.1">
    <property type="nucleotide sequence ID" value="NZ_VWSE01000010.1"/>
</dbReference>
<dbReference type="AlphaFoldDB" id="A0A5N3QTF6"/>
<evidence type="ECO:0000313" key="3">
    <source>
        <dbReference type="Proteomes" id="UP000326789"/>
    </source>
</evidence>
<comment type="caution">
    <text evidence="2">The sequence shown here is derived from an EMBL/GenBank/DDBJ whole genome shotgun (WGS) entry which is preliminary data.</text>
</comment>
<proteinExistence type="predicted"/>
<dbReference type="InterPro" id="IPR053802">
    <property type="entry name" value="DUF6950"/>
</dbReference>
<protein>
    <recommendedName>
        <fullName evidence="1">DUF6950 domain-containing protein</fullName>
    </recommendedName>
</protein>
<name>A0A5N3QTF6_9VIBR</name>
<gene>
    <name evidence="2" type="ORF">F2P58_23475</name>
</gene>
<reference evidence="2 3" key="1">
    <citation type="submission" date="2019-09" db="EMBL/GenBank/DDBJ databases">
        <title>Whole genome sequence of Vibrio fortis.</title>
        <authorList>
            <person name="Das S.K."/>
        </authorList>
    </citation>
    <scope>NUCLEOTIDE SEQUENCE [LARGE SCALE GENOMIC DNA]</scope>
    <source>
        <strain evidence="2 3">AN60</strain>
    </source>
</reference>
<sequence>MFEKVKEVVEDYKGKDHVRGLRDCNLMVLKIFDEENYEKMRGRYSTITGGIRASKRAYGVVSMYEYLVKNNDFKEVPKDFIQPFDVIAFPESHNIYLCLGQLWFGVNDFDEFGVISPSDYADGNYMIFRKE</sequence>
<organism evidence="2 3">
    <name type="scientific">Vibrio fortis</name>
    <dbReference type="NCBI Taxonomy" id="212667"/>
    <lineage>
        <taxon>Bacteria</taxon>
        <taxon>Pseudomonadati</taxon>
        <taxon>Pseudomonadota</taxon>
        <taxon>Gammaproteobacteria</taxon>
        <taxon>Vibrionales</taxon>
        <taxon>Vibrionaceae</taxon>
        <taxon>Vibrio</taxon>
    </lineage>
</organism>
<dbReference type="EMBL" id="VWSE01000010">
    <property type="protein sequence ID" value="KAB0285474.1"/>
    <property type="molecule type" value="Genomic_DNA"/>
</dbReference>
<accession>A0A5N3QTF6</accession>
<evidence type="ECO:0000259" key="1">
    <source>
        <dbReference type="Pfam" id="PF22262"/>
    </source>
</evidence>
<feature type="domain" description="DUF6950" evidence="1">
    <location>
        <begin position="4"/>
        <end position="108"/>
    </location>
</feature>
<evidence type="ECO:0000313" key="2">
    <source>
        <dbReference type="EMBL" id="KAB0285474.1"/>
    </source>
</evidence>